<feature type="signal peptide" evidence="3">
    <location>
        <begin position="1"/>
        <end position="26"/>
    </location>
</feature>
<reference evidence="4 5" key="1">
    <citation type="submission" date="2014-12" db="EMBL/GenBank/DDBJ databases">
        <title>Genome assembly of Enhygromyxa salina DSM 15201.</title>
        <authorList>
            <person name="Sharma G."/>
            <person name="Subramanian S."/>
        </authorList>
    </citation>
    <scope>NUCLEOTIDE SEQUENCE [LARGE SCALE GENOMIC DNA]</scope>
    <source>
        <strain evidence="4 5">DSM 15201</strain>
    </source>
</reference>
<dbReference type="EMBL" id="JMCC02000108">
    <property type="protein sequence ID" value="KIG13055.1"/>
    <property type="molecule type" value="Genomic_DNA"/>
</dbReference>
<evidence type="ECO:0000256" key="3">
    <source>
        <dbReference type="SAM" id="SignalP"/>
    </source>
</evidence>
<comment type="caution">
    <text evidence="4">The sequence shown here is derived from an EMBL/GenBank/DDBJ whole genome shotgun (WGS) entry which is preliminary data.</text>
</comment>
<sequence>MMFRNITVATLSLAICFVGPGVVARAAPATTEIVEGPALPGVEDEPGEDPLPDVGPADPKPEPKPEPAPEPASTADSPKPVEPPPPSMQQAIVVRVAVGLSQELDGGKTDKTLLDQLEASVAASPHPSADVRRLRVGSAAAKEICREGRDDLVITIGYVPDRSEPVLFTRDCLIEEELGIRSTAAAADPDLLGVLWAEHNDRIASGARERRRVRVSPKVRTGLIAGAAVAVIGVAVGLLIAGAVRKDTVVLVITPAN</sequence>
<evidence type="ECO:0000313" key="5">
    <source>
        <dbReference type="Proteomes" id="UP000031599"/>
    </source>
</evidence>
<name>A0A0C2CTW3_9BACT</name>
<evidence type="ECO:0000313" key="4">
    <source>
        <dbReference type="EMBL" id="KIG13055.1"/>
    </source>
</evidence>
<keyword evidence="2" id="KW-1133">Transmembrane helix</keyword>
<dbReference type="Proteomes" id="UP000031599">
    <property type="component" value="Unassembled WGS sequence"/>
</dbReference>
<protein>
    <submittedName>
        <fullName evidence="4">Uncharacterized protein</fullName>
    </submittedName>
</protein>
<gene>
    <name evidence="4" type="ORF">DB30_00592</name>
</gene>
<keyword evidence="2" id="KW-0812">Transmembrane</keyword>
<evidence type="ECO:0000256" key="2">
    <source>
        <dbReference type="SAM" id="Phobius"/>
    </source>
</evidence>
<keyword evidence="2" id="KW-0472">Membrane</keyword>
<evidence type="ECO:0000256" key="1">
    <source>
        <dbReference type="SAM" id="MobiDB-lite"/>
    </source>
</evidence>
<proteinExistence type="predicted"/>
<feature type="region of interest" description="Disordered" evidence="1">
    <location>
        <begin position="35"/>
        <end position="87"/>
    </location>
</feature>
<dbReference type="RefSeq" id="WP_146661653.1">
    <property type="nucleotide sequence ID" value="NZ_JMCC02000108.1"/>
</dbReference>
<feature type="chain" id="PRO_5002147395" evidence="3">
    <location>
        <begin position="27"/>
        <end position="257"/>
    </location>
</feature>
<feature type="compositionally biased region" description="Acidic residues" evidence="1">
    <location>
        <begin position="42"/>
        <end position="51"/>
    </location>
</feature>
<feature type="transmembrane region" description="Helical" evidence="2">
    <location>
        <begin position="222"/>
        <end position="244"/>
    </location>
</feature>
<dbReference type="AlphaFoldDB" id="A0A0C2CTW3"/>
<accession>A0A0C2CTW3</accession>
<keyword evidence="3" id="KW-0732">Signal</keyword>
<organism evidence="4 5">
    <name type="scientific">Enhygromyxa salina</name>
    <dbReference type="NCBI Taxonomy" id="215803"/>
    <lineage>
        <taxon>Bacteria</taxon>
        <taxon>Pseudomonadati</taxon>
        <taxon>Myxococcota</taxon>
        <taxon>Polyangia</taxon>
        <taxon>Nannocystales</taxon>
        <taxon>Nannocystaceae</taxon>
        <taxon>Enhygromyxa</taxon>
    </lineage>
</organism>